<dbReference type="InterPro" id="IPR011006">
    <property type="entry name" value="CheY-like_superfamily"/>
</dbReference>
<dbReference type="GO" id="GO:0004673">
    <property type="term" value="F:protein histidine kinase activity"/>
    <property type="evidence" value="ECO:0007669"/>
    <property type="project" value="UniProtKB-EC"/>
</dbReference>
<keyword evidence="3" id="KW-0597">Phosphoprotein</keyword>
<evidence type="ECO:0000256" key="1">
    <source>
        <dbReference type="ARBA" id="ARBA00000085"/>
    </source>
</evidence>
<feature type="domain" description="Response regulatory" evidence="5">
    <location>
        <begin position="1"/>
        <end position="87"/>
    </location>
</feature>
<organism evidence="6 7">
    <name type="scientific">Escallonia herrerae</name>
    <dbReference type="NCBI Taxonomy" id="1293975"/>
    <lineage>
        <taxon>Eukaryota</taxon>
        <taxon>Viridiplantae</taxon>
        <taxon>Streptophyta</taxon>
        <taxon>Embryophyta</taxon>
        <taxon>Tracheophyta</taxon>
        <taxon>Spermatophyta</taxon>
        <taxon>Magnoliopsida</taxon>
        <taxon>eudicotyledons</taxon>
        <taxon>Gunneridae</taxon>
        <taxon>Pentapetalae</taxon>
        <taxon>asterids</taxon>
        <taxon>campanulids</taxon>
        <taxon>Escalloniales</taxon>
        <taxon>Escalloniaceae</taxon>
        <taxon>Escallonia</taxon>
    </lineage>
</organism>
<dbReference type="AlphaFoldDB" id="A0AA88W3Q3"/>
<protein>
    <recommendedName>
        <fullName evidence="2">histidine kinase</fullName>
        <ecNumber evidence="2">2.7.13.3</ecNumber>
    </recommendedName>
</protein>
<gene>
    <name evidence="6" type="ORF">RJ639_046936</name>
</gene>
<dbReference type="EMBL" id="JAVXUP010000807">
    <property type="protein sequence ID" value="KAK3020586.1"/>
    <property type="molecule type" value="Genomic_DNA"/>
</dbReference>
<name>A0AA88W3Q3_9ASTE</name>
<dbReference type="PANTHER" id="PTHR43719:SF75">
    <property type="entry name" value="HISTIDINE KINASE CKI1"/>
    <property type="match status" value="1"/>
</dbReference>
<dbReference type="InterPro" id="IPR001789">
    <property type="entry name" value="Sig_transdc_resp-reg_receiver"/>
</dbReference>
<evidence type="ECO:0000259" key="5">
    <source>
        <dbReference type="PROSITE" id="PS50110"/>
    </source>
</evidence>
<dbReference type="GO" id="GO:0000160">
    <property type="term" value="P:phosphorelay signal transduction system"/>
    <property type="evidence" value="ECO:0007669"/>
    <property type="project" value="InterPro"/>
</dbReference>
<dbReference type="PANTHER" id="PTHR43719">
    <property type="entry name" value="TWO-COMPONENT HISTIDINE KINASE"/>
    <property type="match status" value="1"/>
</dbReference>
<dbReference type="CDD" id="cd17546">
    <property type="entry name" value="REC_hyHK_CKI1_RcsC-like"/>
    <property type="match status" value="1"/>
</dbReference>
<keyword evidence="7" id="KW-1185">Reference proteome</keyword>
<dbReference type="PROSITE" id="PS50110">
    <property type="entry name" value="RESPONSE_REGULATORY"/>
    <property type="match status" value="1"/>
</dbReference>
<dbReference type="Proteomes" id="UP001188597">
    <property type="component" value="Unassembled WGS sequence"/>
</dbReference>
<accession>A0AA88W3Q3</accession>
<evidence type="ECO:0000256" key="2">
    <source>
        <dbReference type="ARBA" id="ARBA00012438"/>
    </source>
</evidence>
<comment type="caution">
    <text evidence="6">The sequence shown here is derived from an EMBL/GenBank/DDBJ whole genome shotgun (WGS) entry which is preliminary data.</text>
</comment>
<comment type="caution">
    <text evidence="4">Lacks conserved residue(s) required for the propagation of feature annotation.</text>
</comment>
<evidence type="ECO:0000313" key="7">
    <source>
        <dbReference type="Proteomes" id="UP001188597"/>
    </source>
</evidence>
<reference evidence="6" key="1">
    <citation type="submission" date="2022-12" db="EMBL/GenBank/DDBJ databases">
        <title>Draft genome assemblies for two species of Escallonia (Escalloniales).</title>
        <authorList>
            <person name="Chanderbali A."/>
            <person name="Dervinis C."/>
            <person name="Anghel I."/>
            <person name="Soltis D."/>
            <person name="Soltis P."/>
            <person name="Zapata F."/>
        </authorList>
    </citation>
    <scope>NUCLEOTIDE SEQUENCE</scope>
    <source>
        <strain evidence="6">UCBG64.0493</strain>
        <tissue evidence="6">Leaf</tissue>
    </source>
</reference>
<comment type="catalytic activity">
    <reaction evidence="1">
        <text>ATP + protein L-histidine = ADP + protein N-phospho-L-histidine.</text>
        <dbReference type="EC" id="2.7.13.3"/>
    </reaction>
</comment>
<dbReference type="EC" id="2.7.13.3" evidence="2"/>
<dbReference type="Gene3D" id="3.40.50.2300">
    <property type="match status" value="1"/>
</dbReference>
<evidence type="ECO:0000256" key="4">
    <source>
        <dbReference type="PROSITE-ProRule" id="PRU00169"/>
    </source>
</evidence>
<evidence type="ECO:0000256" key="3">
    <source>
        <dbReference type="ARBA" id="ARBA00022553"/>
    </source>
</evidence>
<dbReference type="SUPFAM" id="SSF52172">
    <property type="entry name" value="CheY-like"/>
    <property type="match status" value="1"/>
</dbReference>
<sequence>MDRKTQGNHYYRLSPLHFLMPVMDGFKATRRIREEEEFYGVHIPIIALTAHTTGGEEANRMIQAGMDFHLTKPLSEQKLLEAIRFIQGK</sequence>
<dbReference type="InterPro" id="IPR050956">
    <property type="entry name" value="2C_system_His_kinase"/>
</dbReference>
<dbReference type="Pfam" id="PF00072">
    <property type="entry name" value="Response_reg"/>
    <property type="match status" value="1"/>
</dbReference>
<proteinExistence type="predicted"/>
<evidence type="ECO:0000313" key="6">
    <source>
        <dbReference type="EMBL" id="KAK3020586.1"/>
    </source>
</evidence>